<dbReference type="Gene3D" id="1.10.8.80">
    <property type="entry name" value="Magnesium chelatase subunit I, C-Terminal domain"/>
    <property type="match status" value="1"/>
</dbReference>
<name>A0A447TJ45_CHRVL</name>
<evidence type="ECO:0000313" key="1">
    <source>
        <dbReference type="EMBL" id="VEB44887.1"/>
    </source>
</evidence>
<proteinExistence type="predicted"/>
<dbReference type="AlphaFoldDB" id="A0A447TJ45"/>
<protein>
    <submittedName>
        <fullName evidence="1">Uncharacterized protein</fullName>
    </submittedName>
</protein>
<gene>
    <name evidence="1" type="ORF">NCTC9695_05391</name>
</gene>
<sequence>MALQRKAAAVTVSPALADYLLALLEATRSLACSPPPEPRAGQALVPPRGLGVVVGSRPPAAEDVKAIFAPVAAHRLQSASGAPVERELDRLLAHVAIP</sequence>
<reference evidence="1 2" key="1">
    <citation type="submission" date="2018-12" db="EMBL/GenBank/DDBJ databases">
        <authorList>
            <consortium name="Pathogen Informatics"/>
        </authorList>
    </citation>
    <scope>NUCLEOTIDE SEQUENCE [LARGE SCALE GENOMIC DNA]</scope>
    <source>
        <strain evidence="1 2">NCTC9695</strain>
    </source>
</reference>
<accession>A0A447TJ45</accession>
<evidence type="ECO:0000313" key="2">
    <source>
        <dbReference type="Proteomes" id="UP000275777"/>
    </source>
</evidence>
<dbReference type="EMBL" id="LR134182">
    <property type="protein sequence ID" value="VEB44887.1"/>
    <property type="molecule type" value="Genomic_DNA"/>
</dbReference>
<organism evidence="1 2">
    <name type="scientific">Chromobacterium violaceum</name>
    <dbReference type="NCBI Taxonomy" id="536"/>
    <lineage>
        <taxon>Bacteria</taxon>
        <taxon>Pseudomonadati</taxon>
        <taxon>Pseudomonadota</taxon>
        <taxon>Betaproteobacteria</taxon>
        <taxon>Neisseriales</taxon>
        <taxon>Chromobacteriaceae</taxon>
        <taxon>Chromobacterium</taxon>
    </lineage>
</organism>
<dbReference type="Proteomes" id="UP000275777">
    <property type="component" value="Chromosome"/>
</dbReference>